<dbReference type="RefSeq" id="XP_067822039.1">
    <property type="nucleotide sequence ID" value="XM_067958900.1"/>
</dbReference>
<organism evidence="17 18">
    <name type="scientific">Bremia lactucae</name>
    <name type="common">Lettuce downy mildew</name>
    <dbReference type="NCBI Taxonomy" id="4779"/>
    <lineage>
        <taxon>Eukaryota</taxon>
        <taxon>Sar</taxon>
        <taxon>Stramenopiles</taxon>
        <taxon>Oomycota</taxon>
        <taxon>Peronosporomycetes</taxon>
        <taxon>Peronosporales</taxon>
        <taxon>Peronosporaceae</taxon>
        <taxon>Bremia</taxon>
    </lineage>
</organism>
<keyword evidence="9 14" id="KW-0238">DNA-binding</keyword>
<evidence type="ECO:0000256" key="1">
    <source>
        <dbReference type="ARBA" id="ARBA00004123"/>
    </source>
</evidence>
<reference evidence="17 18" key="1">
    <citation type="journal article" date="2021" name="Genome Biol.">
        <title>AFLAP: assembly-free linkage analysis pipeline using k-mers from genome sequencing data.</title>
        <authorList>
            <person name="Fletcher K."/>
            <person name="Zhang L."/>
            <person name="Gil J."/>
            <person name="Han R."/>
            <person name="Cavanaugh K."/>
            <person name="Michelmore R."/>
        </authorList>
    </citation>
    <scope>NUCLEOTIDE SEQUENCE [LARGE SCALE GENOMIC DNA]</scope>
    <source>
        <strain evidence="17 18">SF5</strain>
    </source>
</reference>
<protein>
    <recommendedName>
        <fullName evidence="3">DNA helicase</fullName>
        <ecNumber evidence="3">3.6.4.12</ecNumber>
    </recommendedName>
    <alternativeName>
        <fullName evidence="12">Minichromosome maintenance 8</fullName>
    </alternativeName>
</protein>
<dbReference type="EMBL" id="SHOA02000012">
    <property type="protein sequence ID" value="TDH72540.1"/>
    <property type="molecule type" value="Genomic_DNA"/>
</dbReference>
<dbReference type="InterPro" id="IPR001208">
    <property type="entry name" value="MCM_dom"/>
</dbReference>
<dbReference type="Pfam" id="PF17207">
    <property type="entry name" value="MCM_OB"/>
    <property type="match status" value="1"/>
</dbReference>
<evidence type="ECO:0000256" key="14">
    <source>
        <dbReference type="RuleBase" id="RU004070"/>
    </source>
</evidence>
<evidence type="ECO:0000313" key="18">
    <source>
        <dbReference type="Proteomes" id="UP000294530"/>
    </source>
</evidence>
<comment type="catalytic activity">
    <reaction evidence="13">
        <text>ATP + H2O = ADP + phosphate + H(+)</text>
        <dbReference type="Rhea" id="RHEA:13065"/>
        <dbReference type="ChEBI" id="CHEBI:15377"/>
        <dbReference type="ChEBI" id="CHEBI:15378"/>
        <dbReference type="ChEBI" id="CHEBI:30616"/>
        <dbReference type="ChEBI" id="CHEBI:43474"/>
        <dbReference type="ChEBI" id="CHEBI:456216"/>
        <dbReference type="EC" id="3.6.4.12"/>
    </reaction>
</comment>
<accession>A0A976IIS5</accession>
<dbReference type="PANTHER" id="PTHR11630">
    <property type="entry name" value="DNA REPLICATION LICENSING FACTOR MCM FAMILY MEMBER"/>
    <property type="match status" value="1"/>
</dbReference>
<keyword evidence="11" id="KW-0539">Nucleus</keyword>
<dbReference type="SUPFAM" id="SSF50249">
    <property type="entry name" value="Nucleic acid-binding proteins"/>
    <property type="match status" value="1"/>
</dbReference>
<dbReference type="Gene3D" id="2.40.50.140">
    <property type="entry name" value="Nucleic acid-binding proteins"/>
    <property type="match status" value="1"/>
</dbReference>
<dbReference type="PANTHER" id="PTHR11630:SF47">
    <property type="entry name" value="DNA HELICASE MCM8"/>
    <property type="match status" value="1"/>
</dbReference>
<dbReference type="GO" id="GO:0005524">
    <property type="term" value="F:ATP binding"/>
    <property type="evidence" value="ECO:0007669"/>
    <property type="project" value="UniProtKB-KW"/>
</dbReference>
<dbReference type="EC" id="3.6.4.12" evidence="3"/>
<keyword evidence="7" id="KW-0347">Helicase</keyword>
<dbReference type="InterPro" id="IPR056875">
    <property type="entry name" value="MCM8/REC_WHD"/>
</dbReference>
<dbReference type="InterPro" id="IPR018525">
    <property type="entry name" value="MCM_CS"/>
</dbReference>
<dbReference type="GO" id="GO:0003697">
    <property type="term" value="F:single-stranded DNA binding"/>
    <property type="evidence" value="ECO:0007669"/>
    <property type="project" value="TreeGrafter"/>
</dbReference>
<dbReference type="GO" id="GO:0016787">
    <property type="term" value="F:hydrolase activity"/>
    <property type="evidence" value="ECO:0007669"/>
    <property type="project" value="UniProtKB-KW"/>
</dbReference>
<dbReference type="AlphaFoldDB" id="A0A976IIS5"/>
<dbReference type="Proteomes" id="UP000294530">
    <property type="component" value="Unassembled WGS sequence"/>
</dbReference>
<keyword evidence="18" id="KW-1185">Reference proteome</keyword>
<comment type="similarity">
    <text evidence="2 14">Belongs to the MCM family.</text>
</comment>
<evidence type="ECO:0000256" key="13">
    <source>
        <dbReference type="ARBA" id="ARBA00047995"/>
    </source>
</evidence>
<comment type="subcellular location">
    <subcellularLocation>
        <location evidence="1">Nucleus</location>
    </subcellularLocation>
</comment>
<keyword evidence="5" id="KW-0227">DNA damage</keyword>
<dbReference type="PROSITE" id="PS00847">
    <property type="entry name" value="MCM_1"/>
    <property type="match status" value="1"/>
</dbReference>
<dbReference type="KEGG" id="blac:94344571"/>
<evidence type="ECO:0000313" key="17">
    <source>
        <dbReference type="EMBL" id="TDH72540.1"/>
    </source>
</evidence>
<dbReference type="InterPro" id="IPR003593">
    <property type="entry name" value="AAA+_ATPase"/>
</dbReference>
<evidence type="ECO:0000256" key="4">
    <source>
        <dbReference type="ARBA" id="ARBA00022741"/>
    </source>
</evidence>
<dbReference type="InterPro" id="IPR041562">
    <property type="entry name" value="MCM_lid"/>
</dbReference>
<evidence type="ECO:0000256" key="8">
    <source>
        <dbReference type="ARBA" id="ARBA00022840"/>
    </source>
</evidence>
<feature type="domain" description="MCM C-terminal AAA(+) ATPase" evidence="16">
    <location>
        <begin position="345"/>
        <end position="551"/>
    </location>
</feature>
<dbReference type="Pfam" id="PF17855">
    <property type="entry name" value="MCM_lid"/>
    <property type="match status" value="1"/>
</dbReference>
<dbReference type="InterPro" id="IPR033762">
    <property type="entry name" value="MCM_OB"/>
</dbReference>
<name>A0A976IIS5_BRELC</name>
<evidence type="ECO:0000256" key="5">
    <source>
        <dbReference type="ARBA" id="ARBA00022763"/>
    </source>
</evidence>
<dbReference type="GO" id="GO:0042555">
    <property type="term" value="C:MCM complex"/>
    <property type="evidence" value="ECO:0007669"/>
    <property type="project" value="TreeGrafter"/>
</dbReference>
<dbReference type="Pfam" id="PF00493">
    <property type="entry name" value="MCM"/>
    <property type="match status" value="1"/>
</dbReference>
<dbReference type="FunFam" id="2.20.28.10:FF:000007">
    <property type="entry name" value="DNA helicase MCM8 isoform X1"/>
    <property type="match status" value="1"/>
</dbReference>
<dbReference type="GO" id="GO:0000724">
    <property type="term" value="P:double-strand break repair via homologous recombination"/>
    <property type="evidence" value="ECO:0007669"/>
    <property type="project" value="UniProtKB-ARBA"/>
</dbReference>
<dbReference type="Gene3D" id="2.20.28.10">
    <property type="match status" value="1"/>
</dbReference>
<dbReference type="OrthoDB" id="422555at2759"/>
<evidence type="ECO:0000256" key="9">
    <source>
        <dbReference type="ARBA" id="ARBA00023125"/>
    </source>
</evidence>
<keyword evidence="6" id="KW-0378">Hydrolase</keyword>
<evidence type="ECO:0000256" key="10">
    <source>
        <dbReference type="ARBA" id="ARBA00023204"/>
    </source>
</evidence>
<proteinExistence type="inferred from homology"/>
<dbReference type="InterPro" id="IPR012340">
    <property type="entry name" value="NA-bd_OB-fold"/>
</dbReference>
<dbReference type="SUPFAM" id="SSF52540">
    <property type="entry name" value="P-loop containing nucleoside triphosphate hydrolases"/>
    <property type="match status" value="1"/>
</dbReference>
<dbReference type="CDD" id="cd22247">
    <property type="entry name" value="MCM8_WHD"/>
    <property type="match status" value="1"/>
</dbReference>
<sequence length="818" mass="90826">MASSLVEAATCVWNQYYPEDHFIGIHQPGETRPAHYYRPISDTDGRFQAATTFLDCFRDDDQWAPLLHCDLTQANVTVVLLHYMELIRTGTADFERALIENIQDVLLCMGIALCMRRHELRVEAEEVFTKKRTLPADRTKITVRLHGVTPLLPIATLKADVINRFVSVVGTVVRVSAIKPLVTRCDFVCAKCNEATSCAFPDGKFVVPQKCVNAPCRGRKLLPNRSSVDTVDYQTIKLQETDTSDIGPGRMPRMIEVELSEDLVDTCIPGNVVTITGIVKSINSEIHEGKYGKRAQTNSLYILYISANSVDNLAKVDKDKDKASDVDFTKEDLEQISSIINQGNVFDHLVHSLCPGIYRNDVVKAGLMLALLGGTRRSDDKETACMRRPDSHVLIVGDPGLGKSQMLRAVSMVAPRAVYVGGNTTTTTGLTVTMVKDGSGDYALEAGALVLADQGVCCIDEFDKMGADYHALLEAMEQQSISIAKAGIVCNLNARTSIIAAANPSGGHYDRSRSVGENLKMKAALLSRFDLVFILLDRPDEERDRLLSTHVMKIHSRGKHKSRKRSRDYSASSSNRSSSSFATELSNDEDAPESRHQGVSHRLRQNATEYTMNPIPLYFMRKYIAYARRYVHPRLSIEAAAVLQKKYLELRSASAGQHDPTESIPITTRQLESMIRLSQARARAELSELVLVEHAQDVVDIMQECLLDTCVTEDTSVNFGRTGGMSLAKKVKAYVARLIKAAARRDNSLFTMDDLLEVADSMGLKVDDFRDFVDILRNECYILKKGPGQFQVQVSSFNMMKLACSITFAMAILISQRI</sequence>
<dbReference type="GO" id="GO:0005634">
    <property type="term" value="C:nucleus"/>
    <property type="evidence" value="ECO:0007669"/>
    <property type="project" value="UniProtKB-SubCell"/>
</dbReference>
<dbReference type="Pfam" id="PF25051">
    <property type="entry name" value="WHD_MCM8"/>
    <property type="match status" value="1"/>
</dbReference>
<dbReference type="SMART" id="SM00350">
    <property type="entry name" value="MCM"/>
    <property type="match status" value="1"/>
</dbReference>
<feature type="compositionally biased region" description="Basic residues" evidence="15">
    <location>
        <begin position="553"/>
        <end position="566"/>
    </location>
</feature>
<evidence type="ECO:0000256" key="12">
    <source>
        <dbReference type="ARBA" id="ARBA00042306"/>
    </source>
</evidence>
<feature type="compositionally biased region" description="Low complexity" evidence="15">
    <location>
        <begin position="569"/>
        <end position="580"/>
    </location>
</feature>
<evidence type="ECO:0000259" key="16">
    <source>
        <dbReference type="PROSITE" id="PS50051"/>
    </source>
</evidence>
<dbReference type="GeneID" id="94344571"/>
<dbReference type="GO" id="GO:0017116">
    <property type="term" value="F:single-stranded DNA helicase activity"/>
    <property type="evidence" value="ECO:0007669"/>
    <property type="project" value="TreeGrafter"/>
</dbReference>
<evidence type="ECO:0000256" key="6">
    <source>
        <dbReference type="ARBA" id="ARBA00022801"/>
    </source>
</evidence>
<feature type="region of interest" description="Disordered" evidence="15">
    <location>
        <begin position="553"/>
        <end position="605"/>
    </location>
</feature>
<evidence type="ECO:0000256" key="2">
    <source>
        <dbReference type="ARBA" id="ARBA00008010"/>
    </source>
</evidence>
<evidence type="ECO:0000256" key="7">
    <source>
        <dbReference type="ARBA" id="ARBA00022806"/>
    </source>
</evidence>
<evidence type="ECO:0000256" key="3">
    <source>
        <dbReference type="ARBA" id="ARBA00012551"/>
    </source>
</evidence>
<dbReference type="InterPro" id="IPR031327">
    <property type="entry name" value="MCM"/>
</dbReference>
<comment type="caution">
    <text evidence="17">The sequence shown here is derived from an EMBL/GenBank/DDBJ whole genome shotgun (WGS) entry which is preliminary data.</text>
</comment>
<gene>
    <name evidence="17" type="ORF">CCR75_000794</name>
</gene>
<dbReference type="PRINTS" id="PR01657">
    <property type="entry name" value="MCMFAMILY"/>
</dbReference>
<dbReference type="Gene3D" id="3.40.50.300">
    <property type="entry name" value="P-loop containing nucleotide triphosphate hydrolases"/>
    <property type="match status" value="1"/>
</dbReference>
<dbReference type="InterPro" id="IPR027417">
    <property type="entry name" value="P-loop_NTPase"/>
</dbReference>
<evidence type="ECO:0000256" key="15">
    <source>
        <dbReference type="SAM" id="MobiDB-lite"/>
    </source>
</evidence>
<dbReference type="PROSITE" id="PS50051">
    <property type="entry name" value="MCM_2"/>
    <property type="match status" value="1"/>
</dbReference>
<evidence type="ECO:0000256" key="11">
    <source>
        <dbReference type="ARBA" id="ARBA00023242"/>
    </source>
</evidence>
<dbReference type="SMART" id="SM00382">
    <property type="entry name" value="AAA"/>
    <property type="match status" value="1"/>
</dbReference>
<keyword evidence="8 14" id="KW-0067">ATP-binding</keyword>
<keyword evidence="10" id="KW-0234">DNA repair</keyword>
<dbReference type="GO" id="GO:0006260">
    <property type="term" value="P:DNA replication"/>
    <property type="evidence" value="ECO:0007669"/>
    <property type="project" value="InterPro"/>
</dbReference>
<keyword evidence="4 14" id="KW-0547">Nucleotide-binding</keyword>